<reference evidence="2 3" key="1">
    <citation type="submission" date="2020-12" db="EMBL/GenBank/DDBJ databases">
        <title>De novo assembly of Tibetan sheep genome.</title>
        <authorList>
            <person name="Li X."/>
        </authorList>
    </citation>
    <scope>NUCLEOTIDE SEQUENCE [LARGE SCALE GENOMIC DNA]</scope>
    <source>
        <tissue evidence="2">Heart</tissue>
    </source>
</reference>
<sequence>MTPDRSRSPARKRRRAGRQQVLTEKRFAEMKGLHGERYTHGPDAATDAFGVWSPTSARIHRSSRPSLSMRLRVKHRRRHPSRRVAQRLRG</sequence>
<evidence type="ECO:0000313" key="2">
    <source>
        <dbReference type="EMBL" id="KAG5195487.1"/>
    </source>
</evidence>
<organism evidence="2 3">
    <name type="scientific">Ovis aries</name>
    <name type="common">Sheep</name>
    <dbReference type="NCBI Taxonomy" id="9940"/>
    <lineage>
        <taxon>Eukaryota</taxon>
        <taxon>Metazoa</taxon>
        <taxon>Chordata</taxon>
        <taxon>Craniata</taxon>
        <taxon>Vertebrata</taxon>
        <taxon>Euteleostomi</taxon>
        <taxon>Mammalia</taxon>
        <taxon>Eutheria</taxon>
        <taxon>Laurasiatheria</taxon>
        <taxon>Artiodactyla</taxon>
        <taxon>Ruminantia</taxon>
        <taxon>Pecora</taxon>
        <taxon>Bovidae</taxon>
        <taxon>Caprinae</taxon>
        <taxon>Ovis</taxon>
    </lineage>
</organism>
<name>A0A835ZQT1_SHEEP</name>
<evidence type="ECO:0000256" key="1">
    <source>
        <dbReference type="SAM" id="MobiDB-lite"/>
    </source>
</evidence>
<proteinExistence type="predicted"/>
<dbReference type="AlphaFoldDB" id="A0A835ZQT1"/>
<comment type="caution">
    <text evidence="2">The sequence shown here is derived from an EMBL/GenBank/DDBJ whole genome shotgun (WGS) entry which is preliminary data.</text>
</comment>
<feature type="region of interest" description="Disordered" evidence="1">
    <location>
        <begin position="1"/>
        <end position="20"/>
    </location>
</feature>
<dbReference type="EMBL" id="JAEMGP010000024">
    <property type="protein sequence ID" value="KAG5195487.1"/>
    <property type="molecule type" value="Genomic_DNA"/>
</dbReference>
<accession>A0A835ZQT1</accession>
<protein>
    <submittedName>
        <fullName evidence="2">Uncharacterized protein</fullName>
    </submittedName>
</protein>
<dbReference type="Proteomes" id="UP000664991">
    <property type="component" value="Unassembled WGS sequence"/>
</dbReference>
<evidence type="ECO:0000313" key="3">
    <source>
        <dbReference type="Proteomes" id="UP000664991"/>
    </source>
</evidence>
<gene>
    <name evidence="2" type="ORF">JEQ12_012776</name>
</gene>
<feature type="compositionally biased region" description="Basic residues" evidence="1">
    <location>
        <begin position="8"/>
        <end position="17"/>
    </location>
</feature>